<organism evidence="1 2">
    <name type="scientific">Elysia crispata</name>
    <name type="common">lettuce slug</name>
    <dbReference type="NCBI Taxonomy" id="231223"/>
    <lineage>
        <taxon>Eukaryota</taxon>
        <taxon>Metazoa</taxon>
        <taxon>Spiralia</taxon>
        <taxon>Lophotrochozoa</taxon>
        <taxon>Mollusca</taxon>
        <taxon>Gastropoda</taxon>
        <taxon>Heterobranchia</taxon>
        <taxon>Euthyneura</taxon>
        <taxon>Panpulmonata</taxon>
        <taxon>Sacoglossa</taxon>
        <taxon>Placobranchoidea</taxon>
        <taxon>Plakobranchidae</taxon>
        <taxon>Elysia</taxon>
    </lineage>
</organism>
<evidence type="ECO:0000313" key="1">
    <source>
        <dbReference type="EMBL" id="KAK3697695.1"/>
    </source>
</evidence>
<reference evidence="1" key="1">
    <citation type="journal article" date="2023" name="G3 (Bethesda)">
        <title>A reference genome for the long-term kleptoplast-retaining sea slug Elysia crispata morphotype clarki.</title>
        <authorList>
            <person name="Eastman K.E."/>
            <person name="Pendleton A.L."/>
            <person name="Shaikh M.A."/>
            <person name="Suttiyut T."/>
            <person name="Ogas R."/>
            <person name="Tomko P."/>
            <person name="Gavelis G."/>
            <person name="Widhalm J.R."/>
            <person name="Wisecaver J.H."/>
        </authorList>
    </citation>
    <scope>NUCLEOTIDE SEQUENCE</scope>
    <source>
        <strain evidence="1">ECLA1</strain>
    </source>
</reference>
<dbReference type="Proteomes" id="UP001283361">
    <property type="component" value="Unassembled WGS sequence"/>
</dbReference>
<feature type="non-terminal residue" evidence="1">
    <location>
        <position position="1"/>
    </location>
</feature>
<dbReference type="AlphaFoldDB" id="A0AAE0XN58"/>
<keyword evidence="2" id="KW-1185">Reference proteome</keyword>
<gene>
    <name evidence="1" type="ORF">RRG08_000789</name>
</gene>
<proteinExistence type="predicted"/>
<sequence>SRRRSESLGSWSYLTGLRAVEGVRVEEAGLTSLVSEP</sequence>
<name>A0AAE0XN58_9GAST</name>
<accession>A0AAE0XN58</accession>
<comment type="caution">
    <text evidence="1">The sequence shown here is derived from an EMBL/GenBank/DDBJ whole genome shotgun (WGS) entry which is preliminary data.</text>
</comment>
<evidence type="ECO:0000313" key="2">
    <source>
        <dbReference type="Proteomes" id="UP001283361"/>
    </source>
</evidence>
<protein>
    <submittedName>
        <fullName evidence="1">Uncharacterized protein</fullName>
    </submittedName>
</protein>
<dbReference type="EMBL" id="JAWDGP010008003">
    <property type="protein sequence ID" value="KAK3697695.1"/>
    <property type="molecule type" value="Genomic_DNA"/>
</dbReference>